<dbReference type="Proteomes" id="UP000077202">
    <property type="component" value="Unassembled WGS sequence"/>
</dbReference>
<name>A0A176WDX2_MARPO</name>
<comment type="caution">
    <text evidence="1">The sequence shown here is derived from an EMBL/GenBank/DDBJ whole genome shotgun (WGS) entry which is preliminary data.</text>
</comment>
<reference evidence="1" key="1">
    <citation type="submission" date="2016-03" db="EMBL/GenBank/DDBJ databases">
        <title>Mechanisms controlling the formation of the plant cell surface in tip-growing cells are functionally conserved among land plants.</title>
        <authorList>
            <person name="Honkanen S."/>
            <person name="Jones V.A."/>
            <person name="Morieri G."/>
            <person name="Champion C."/>
            <person name="Hetherington A.J."/>
            <person name="Kelly S."/>
            <person name="Saint-Marcoux D."/>
            <person name="Proust H."/>
            <person name="Prescott H."/>
            <person name="Dolan L."/>
        </authorList>
    </citation>
    <scope>NUCLEOTIDE SEQUENCE [LARGE SCALE GENOMIC DNA]</scope>
    <source>
        <tissue evidence="1">Whole gametophyte</tissue>
    </source>
</reference>
<organism evidence="1 2">
    <name type="scientific">Marchantia polymorpha subsp. ruderalis</name>
    <dbReference type="NCBI Taxonomy" id="1480154"/>
    <lineage>
        <taxon>Eukaryota</taxon>
        <taxon>Viridiplantae</taxon>
        <taxon>Streptophyta</taxon>
        <taxon>Embryophyta</taxon>
        <taxon>Marchantiophyta</taxon>
        <taxon>Marchantiopsida</taxon>
        <taxon>Marchantiidae</taxon>
        <taxon>Marchantiales</taxon>
        <taxon>Marchantiaceae</taxon>
        <taxon>Marchantia</taxon>
    </lineage>
</organism>
<accession>A0A176WDX2</accession>
<evidence type="ECO:0000313" key="1">
    <source>
        <dbReference type="EMBL" id="OAE30843.1"/>
    </source>
</evidence>
<protein>
    <submittedName>
        <fullName evidence="1">Uncharacterized protein</fullName>
    </submittedName>
</protein>
<dbReference type="AlphaFoldDB" id="A0A176WDX2"/>
<sequence length="104" mass="11335">MIPGVSMLTTAGISFCRTDQLWDVNELVACSSDIVMIVIVGQDIYGWSSPQVAPDSVFDLSPKSGWVAYGIFHVSPKGQALSSDTGYCFSAMYREQSVIRYATI</sequence>
<dbReference type="EMBL" id="LVLJ01001235">
    <property type="protein sequence ID" value="OAE30843.1"/>
    <property type="molecule type" value="Genomic_DNA"/>
</dbReference>
<proteinExistence type="predicted"/>
<evidence type="ECO:0000313" key="2">
    <source>
        <dbReference type="Proteomes" id="UP000077202"/>
    </source>
</evidence>
<gene>
    <name evidence="1" type="ORF">AXG93_857s1480</name>
</gene>
<keyword evidence="2" id="KW-1185">Reference proteome</keyword>